<proteinExistence type="predicted"/>
<reference evidence="1" key="1">
    <citation type="submission" date="2023-10" db="EMBL/GenBank/DDBJ databases">
        <authorList>
            <person name="Chen Y."/>
            <person name="Shah S."/>
            <person name="Dougan E. K."/>
            <person name="Thang M."/>
            <person name="Chan C."/>
        </authorList>
    </citation>
    <scope>NUCLEOTIDE SEQUENCE [LARGE SCALE GENOMIC DNA]</scope>
</reference>
<gene>
    <name evidence="1" type="ORF">PCOR1329_LOCUS63965</name>
</gene>
<dbReference type="EMBL" id="CAUYUJ010018137">
    <property type="protein sequence ID" value="CAK0880977.1"/>
    <property type="molecule type" value="Genomic_DNA"/>
</dbReference>
<organism evidence="1 2">
    <name type="scientific">Prorocentrum cordatum</name>
    <dbReference type="NCBI Taxonomy" id="2364126"/>
    <lineage>
        <taxon>Eukaryota</taxon>
        <taxon>Sar</taxon>
        <taxon>Alveolata</taxon>
        <taxon>Dinophyceae</taxon>
        <taxon>Prorocentrales</taxon>
        <taxon>Prorocentraceae</taxon>
        <taxon>Prorocentrum</taxon>
    </lineage>
</organism>
<dbReference type="Proteomes" id="UP001189429">
    <property type="component" value="Unassembled WGS sequence"/>
</dbReference>
<keyword evidence="2" id="KW-1185">Reference proteome</keyword>
<comment type="caution">
    <text evidence="1">The sequence shown here is derived from an EMBL/GenBank/DDBJ whole genome shotgun (WGS) entry which is preliminary data.</text>
</comment>
<evidence type="ECO:0008006" key="3">
    <source>
        <dbReference type="Google" id="ProtNLM"/>
    </source>
</evidence>
<name>A0ABN9W845_9DINO</name>
<evidence type="ECO:0000313" key="2">
    <source>
        <dbReference type="Proteomes" id="UP001189429"/>
    </source>
</evidence>
<accession>A0ABN9W845</accession>
<evidence type="ECO:0000313" key="1">
    <source>
        <dbReference type="EMBL" id="CAK0880977.1"/>
    </source>
</evidence>
<protein>
    <recommendedName>
        <fullName evidence="3">Selenoprotein O</fullName>
    </recommendedName>
</protein>
<sequence>MRTWRWQDSVDSFSGGPHTVECFRDQPWLACSLGASPGGHSTAGPNPMELASQFPVIRQALASVQAEQQRAKENPELWPAAVSRDRAELQRRTRRRPPLDADLSTLRSVATGLSFRESAGTLLTKTR</sequence>